<dbReference type="EMBL" id="MU274942">
    <property type="protein sequence ID" value="KAI0084495.1"/>
    <property type="molecule type" value="Genomic_DNA"/>
</dbReference>
<proteinExistence type="predicted"/>
<organism evidence="1 2">
    <name type="scientific">Irpex rosettiformis</name>
    <dbReference type="NCBI Taxonomy" id="378272"/>
    <lineage>
        <taxon>Eukaryota</taxon>
        <taxon>Fungi</taxon>
        <taxon>Dikarya</taxon>
        <taxon>Basidiomycota</taxon>
        <taxon>Agaricomycotina</taxon>
        <taxon>Agaricomycetes</taxon>
        <taxon>Polyporales</taxon>
        <taxon>Irpicaceae</taxon>
        <taxon>Irpex</taxon>
    </lineage>
</organism>
<evidence type="ECO:0000313" key="2">
    <source>
        <dbReference type="Proteomes" id="UP001055072"/>
    </source>
</evidence>
<reference evidence="1" key="1">
    <citation type="journal article" date="2021" name="Environ. Microbiol.">
        <title>Gene family expansions and transcriptome signatures uncover fungal adaptations to wood decay.</title>
        <authorList>
            <person name="Hage H."/>
            <person name="Miyauchi S."/>
            <person name="Viragh M."/>
            <person name="Drula E."/>
            <person name="Min B."/>
            <person name="Chaduli D."/>
            <person name="Navarro D."/>
            <person name="Favel A."/>
            <person name="Norest M."/>
            <person name="Lesage-Meessen L."/>
            <person name="Balint B."/>
            <person name="Merenyi Z."/>
            <person name="de Eugenio L."/>
            <person name="Morin E."/>
            <person name="Martinez A.T."/>
            <person name="Baldrian P."/>
            <person name="Stursova M."/>
            <person name="Martinez M.J."/>
            <person name="Novotny C."/>
            <person name="Magnuson J.K."/>
            <person name="Spatafora J.W."/>
            <person name="Maurice S."/>
            <person name="Pangilinan J."/>
            <person name="Andreopoulos W."/>
            <person name="LaButti K."/>
            <person name="Hundley H."/>
            <person name="Na H."/>
            <person name="Kuo A."/>
            <person name="Barry K."/>
            <person name="Lipzen A."/>
            <person name="Henrissat B."/>
            <person name="Riley R."/>
            <person name="Ahrendt S."/>
            <person name="Nagy L.G."/>
            <person name="Grigoriev I.V."/>
            <person name="Martin F."/>
            <person name="Rosso M.N."/>
        </authorList>
    </citation>
    <scope>NUCLEOTIDE SEQUENCE</scope>
    <source>
        <strain evidence="1">CBS 384.51</strain>
    </source>
</reference>
<keyword evidence="2" id="KW-1185">Reference proteome</keyword>
<gene>
    <name evidence="1" type="ORF">BDY19DRAFT_534484</name>
</gene>
<comment type="caution">
    <text evidence="1">The sequence shown here is derived from an EMBL/GenBank/DDBJ whole genome shotgun (WGS) entry which is preliminary data.</text>
</comment>
<evidence type="ECO:0000313" key="1">
    <source>
        <dbReference type="EMBL" id="KAI0084495.1"/>
    </source>
</evidence>
<sequence length="343" mass="38531">MPEEQCASRMSGPSLLSSSRVMVDRHRTDYSSLVIERRMRHLPTVHAKSHRLTYTLSVPPTRQLGVCPYAAPRTLSSRSSLVYSRRAAQFHASEPSSTNGSKAEFGYQRTRNPPTRSVPQWQSPTPSLFSSGLPRLHLPAELPKADNRLYRLEIVQHPLKAAEFGLSPLTRLPLAPPLIAQLHYRDRSTPDDMDGNDFPFLIAHIALYNADGSSPVDVIGPGGQTPSQQRLYGNLVSSPQTLRNLQGRLGVYFLFPDVSIRWSGRFTLSVTLMRIPRVDPTRSPINIAEQGVVLAQARSHVFDVYSREEYVAPAQTPLTQYFLQQGVRMYAFASNHSVREMRR</sequence>
<dbReference type="Proteomes" id="UP001055072">
    <property type="component" value="Unassembled WGS sequence"/>
</dbReference>
<protein>
    <submittedName>
        <fullName evidence="1">Velvet factor-domain-containing protein</fullName>
    </submittedName>
</protein>
<name>A0ACB8TR89_9APHY</name>
<accession>A0ACB8TR89</accession>